<dbReference type="RefSeq" id="WP_379667443.1">
    <property type="nucleotide sequence ID" value="NZ_JBHULH010000012.1"/>
</dbReference>
<comment type="caution">
    <text evidence="1">The sequence shown here is derived from an EMBL/GenBank/DDBJ whole genome shotgun (WGS) entry which is preliminary data.</text>
</comment>
<evidence type="ECO:0000313" key="2">
    <source>
        <dbReference type="Proteomes" id="UP001597508"/>
    </source>
</evidence>
<name>A0ABW5LXF1_9FLAO</name>
<sequence length="721" mass="77381">MIQEKNILKSYFETGDKPTQSQYENLIDSLRHVYDDIPIGDISGDIVTQADLDEVAKKNEDNNFSVTQTLTGLDVNGIINIRKTGSANSHADTDLLVADSTAAISTAQLQILGGNQGISNLYFSDTDSYSIGGFNYNHETDTLKIRAADAEILTLGNTEITASRAIVSNSGFSTGANAANNGSIRLENGDTITSRNNANSGNRTLMYLDSSNILQLGVGTDSQFGGDLSIVNTSANAVLNFNTSVGNARGFSMYNNGSNLYTKLMTNVGASFIWEAYDGTNVFSISSTGNIVTAGTATFGGDLTVEGTTRFNDNTRVDANLTVGGLDNTGQPVTFYQKDDNTYNGWYVGYTGPAGNEFGIYGYETDGQFKIFTNNTLGLEIDENQAIQTHGNLTINQGAFSAYANSGARHLMYSDTEDAPLKVQSGDSATGIAFQDNNGTSHIFYWGSGDYYQSESDWWVAGDIKSRGGDIYAGRFGSNPVDSGSYYLLEHVDTTWGTDAYGFRLHLNGDSNDFSLEAASDTTTDTIFSVDRGASGDFILQRGVVMKNNLTVEGSNVDMHGMLEFSQDNGAKIRLNRTGYHQYTIQQSAGAGLSFYDNDHGDESLYLYGNSVVVNGTTNGGYNFRVNGSANVTSNLDVDGSIIVGGLVDNSVFPAPPALAPAFQISHNTTSEEVEISAAHGVITLQDETRTDLSTSQIDSANDKVLVSKEWVVQYVASQLT</sequence>
<evidence type="ECO:0000313" key="1">
    <source>
        <dbReference type="EMBL" id="MFD2568736.1"/>
    </source>
</evidence>
<dbReference type="EMBL" id="JBHULH010000012">
    <property type="protein sequence ID" value="MFD2568736.1"/>
    <property type="molecule type" value="Genomic_DNA"/>
</dbReference>
<organism evidence="1 2">
    <name type="scientific">Pseudotenacibaculum haliotis</name>
    <dbReference type="NCBI Taxonomy" id="1862138"/>
    <lineage>
        <taxon>Bacteria</taxon>
        <taxon>Pseudomonadati</taxon>
        <taxon>Bacteroidota</taxon>
        <taxon>Flavobacteriia</taxon>
        <taxon>Flavobacteriales</taxon>
        <taxon>Flavobacteriaceae</taxon>
        <taxon>Pseudotenacibaculum</taxon>
    </lineage>
</organism>
<proteinExistence type="predicted"/>
<reference evidence="2" key="1">
    <citation type="journal article" date="2019" name="Int. J. Syst. Evol. Microbiol.">
        <title>The Global Catalogue of Microorganisms (GCM) 10K type strain sequencing project: providing services to taxonomists for standard genome sequencing and annotation.</title>
        <authorList>
            <consortium name="The Broad Institute Genomics Platform"/>
            <consortium name="The Broad Institute Genome Sequencing Center for Infectious Disease"/>
            <person name="Wu L."/>
            <person name="Ma J."/>
        </authorList>
    </citation>
    <scope>NUCLEOTIDE SEQUENCE [LARGE SCALE GENOMIC DNA]</scope>
    <source>
        <strain evidence="2">KCTC 52127</strain>
    </source>
</reference>
<gene>
    <name evidence="1" type="ORF">ACFSRZ_15280</name>
</gene>
<keyword evidence="2" id="KW-1185">Reference proteome</keyword>
<accession>A0ABW5LXF1</accession>
<dbReference type="Proteomes" id="UP001597508">
    <property type="component" value="Unassembled WGS sequence"/>
</dbReference>
<protein>
    <submittedName>
        <fullName evidence="1">Uncharacterized protein</fullName>
    </submittedName>
</protein>